<dbReference type="FunFam" id="3.40.50.2300:FF:000018">
    <property type="entry name" value="DNA-binding transcriptional regulator NtrC"/>
    <property type="match status" value="1"/>
</dbReference>
<dbReference type="CDD" id="cd19919">
    <property type="entry name" value="REC_NtrC"/>
    <property type="match status" value="1"/>
</dbReference>
<evidence type="ECO:0000256" key="11">
    <source>
        <dbReference type="ARBA" id="ARBA00023159"/>
    </source>
</evidence>
<keyword evidence="4 15" id="KW-0678">Repressor</keyword>
<proteinExistence type="predicted"/>
<comment type="subcellular location">
    <subcellularLocation>
        <location evidence="1 15">Cytoplasm</location>
    </subcellularLocation>
</comment>
<evidence type="ECO:0000259" key="17">
    <source>
        <dbReference type="PROSITE" id="PS50110"/>
    </source>
</evidence>
<dbReference type="OrthoDB" id="9804019at2"/>
<dbReference type="Gene3D" id="1.10.8.60">
    <property type="match status" value="1"/>
</dbReference>
<evidence type="ECO:0000256" key="8">
    <source>
        <dbReference type="ARBA" id="ARBA00023012"/>
    </source>
</evidence>
<evidence type="ECO:0000256" key="7">
    <source>
        <dbReference type="ARBA" id="ARBA00022840"/>
    </source>
</evidence>
<reference evidence="18 19" key="1">
    <citation type="submission" date="2018-11" db="EMBL/GenBank/DDBJ databases">
        <title>The draft genome sequence of Amphritea opalescens ANRC-JH13T.</title>
        <authorList>
            <person name="Fang Z."/>
            <person name="Zhang Y."/>
            <person name="Han X."/>
        </authorList>
    </citation>
    <scope>NUCLEOTIDE SEQUENCE [LARGE SCALE GENOMIC DNA]</scope>
    <source>
        <strain evidence="18 19">ANRC-JH13</strain>
    </source>
</reference>
<sequence>MTKAASVWIVDDDRSIRWVMDKALSSEGVRVTLFESGDSMLQQLQRESPDVVVSDIRMPGINGLELLERVNEEHPELPIIIMTAHSDLDSAVASYKGGAFEYLPKPFDIDEAAALVMRAVEHAREQQQQRGEEPEPQTEIIGEAPAMQEVFRAIGRLSQSNITVMINGESGTGKELVANALHQHSPRAAKSFIPLNMAAIPKDLIESELFGHEKGAFTGAASARPGRFEQADGGTLFLDEIGDMPADTQTRLLRVLAEGEFYRVGGHTSVKVDVRIIAATHQDLERLVQEGRFREDLFHRLNVIRIHIPKLAERREDIPRLTRHFLQSSAEELSVESKLLHPDTEVFLSTLPWPGNVRQLENTCRWLTVMASGREVLVGDLPPELLEQTGDEQVVTSNWEKALRNWAEKQLQQGSTSILDTAVPAFEKIMIEAALKQTAGRRRDASLLLGWGRNTLTRKIKELGMDDVPETIEE</sequence>
<keyword evidence="13 15" id="KW-0535">Nitrogen fixation</keyword>
<keyword evidence="5 14" id="KW-0597">Phosphoprotein</keyword>
<evidence type="ECO:0000256" key="4">
    <source>
        <dbReference type="ARBA" id="ARBA00022491"/>
    </source>
</evidence>
<dbReference type="SUPFAM" id="SSF52172">
    <property type="entry name" value="CheY-like"/>
    <property type="match status" value="1"/>
</dbReference>
<comment type="function">
    <text evidence="15">Member of the two-component regulatory system NtrB/NtrC, which controls expression of the nitrogen-regulated (ntr) genes in response to nitrogen limitation. Phosphorylated NtrC binds directly to DNA and stimulates the formation of open promoter-sigma54-RNA polymerase complexes.</text>
</comment>
<evidence type="ECO:0000256" key="2">
    <source>
        <dbReference type="ARBA" id="ARBA00019059"/>
    </source>
</evidence>
<dbReference type="Pfam" id="PF02954">
    <property type="entry name" value="HTH_8"/>
    <property type="match status" value="1"/>
</dbReference>
<evidence type="ECO:0000256" key="3">
    <source>
        <dbReference type="ARBA" id="ARBA00022490"/>
    </source>
</evidence>
<dbReference type="PANTHER" id="PTHR32071">
    <property type="entry name" value="TRANSCRIPTIONAL REGULATORY PROTEIN"/>
    <property type="match status" value="1"/>
</dbReference>
<dbReference type="InterPro" id="IPR002197">
    <property type="entry name" value="HTH_Fis"/>
</dbReference>
<dbReference type="InterPro" id="IPR058031">
    <property type="entry name" value="AAA_lid_NorR"/>
</dbReference>
<dbReference type="GO" id="GO:0005524">
    <property type="term" value="F:ATP binding"/>
    <property type="evidence" value="ECO:0007669"/>
    <property type="project" value="UniProtKB-KW"/>
</dbReference>
<dbReference type="InterPro" id="IPR003593">
    <property type="entry name" value="AAA+_ATPase"/>
</dbReference>
<dbReference type="FunFam" id="3.40.50.300:FF:000006">
    <property type="entry name" value="DNA-binding transcriptional regulator NtrC"/>
    <property type="match status" value="1"/>
</dbReference>
<dbReference type="Gene3D" id="3.40.50.300">
    <property type="entry name" value="P-loop containing nucleotide triphosphate hydrolases"/>
    <property type="match status" value="1"/>
</dbReference>
<keyword evidence="8 15" id="KW-0902">Two-component regulatory system</keyword>
<dbReference type="EMBL" id="RQXW01000013">
    <property type="protein sequence ID" value="RTE65169.1"/>
    <property type="molecule type" value="Genomic_DNA"/>
</dbReference>
<dbReference type="PROSITE" id="PS00688">
    <property type="entry name" value="SIGMA54_INTERACT_3"/>
    <property type="match status" value="1"/>
</dbReference>
<evidence type="ECO:0000256" key="6">
    <source>
        <dbReference type="ARBA" id="ARBA00022741"/>
    </source>
</evidence>
<evidence type="ECO:0000256" key="10">
    <source>
        <dbReference type="ARBA" id="ARBA00023125"/>
    </source>
</evidence>
<feature type="modified residue" description="4-aspartylphosphate" evidence="14">
    <location>
        <position position="55"/>
    </location>
</feature>
<dbReference type="SMART" id="SM00448">
    <property type="entry name" value="REC"/>
    <property type="match status" value="1"/>
</dbReference>
<dbReference type="InterPro" id="IPR001789">
    <property type="entry name" value="Sig_transdc_resp-reg_receiver"/>
</dbReference>
<dbReference type="SUPFAM" id="SSF46689">
    <property type="entry name" value="Homeodomain-like"/>
    <property type="match status" value="1"/>
</dbReference>
<dbReference type="NCBIfam" id="NF008176">
    <property type="entry name" value="PRK10923.1"/>
    <property type="match status" value="1"/>
</dbReference>
<dbReference type="InterPro" id="IPR010114">
    <property type="entry name" value="Transcript_reg_NtrC"/>
</dbReference>
<evidence type="ECO:0000259" key="16">
    <source>
        <dbReference type="PROSITE" id="PS50045"/>
    </source>
</evidence>
<comment type="caution">
    <text evidence="18">The sequence shown here is derived from an EMBL/GenBank/DDBJ whole genome shotgun (WGS) entry which is preliminary data.</text>
</comment>
<keyword evidence="10 15" id="KW-0238">DNA-binding</keyword>
<feature type="domain" description="Response regulatory" evidence="17">
    <location>
        <begin position="6"/>
        <end position="120"/>
    </location>
</feature>
<dbReference type="GO" id="GO:0006355">
    <property type="term" value="P:regulation of DNA-templated transcription"/>
    <property type="evidence" value="ECO:0007669"/>
    <property type="project" value="InterPro"/>
</dbReference>
<dbReference type="Pfam" id="PF00158">
    <property type="entry name" value="Sigma54_activat"/>
    <property type="match status" value="1"/>
</dbReference>
<keyword evidence="12 15" id="KW-0804">Transcription</keyword>
<keyword evidence="11 15" id="KW-0010">Activator</keyword>
<dbReference type="PRINTS" id="PR01590">
    <property type="entry name" value="HTHFIS"/>
</dbReference>
<dbReference type="GO" id="GO:0005737">
    <property type="term" value="C:cytoplasm"/>
    <property type="evidence" value="ECO:0007669"/>
    <property type="project" value="UniProtKB-SubCell"/>
</dbReference>
<protein>
    <recommendedName>
        <fullName evidence="2 15">DNA-binding transcriptional regulator NtrC</fullName>
    </recommendedName>
    <alternativeName>
        <fullName evidence="15">Nitrogen regulation protein NR(I)</fullName>
    </alternativeName>
</protein>
<dbReference type="FunFam" id="1.10.10.60:FF:000088">
    <property type="entry name" value="DNA-binding transcriptional regulator NtrC"/>
    <property type="match status" value="1"/>
</dbReference>
<dbReference type="Gene3D" id="1.10.10.60">
    <property type="entry name" value="Homeodomain-like"/>
    <property type="match status" value="1"/>
</dbReference>
<evidence type="ECO:0000256" key="9">
    <source>
        <dbReference type="ARBA" id="ARBA00023015"/>
    </source>
</evidence>
<dbReference type="InterPro" id="IPR025662">
    <property type="entry name" value="Sigma_54_int_dom_ATP-bd_1"/>
</dbReference>
<dbReference type="RefSeq" id="WP_126159299.1">
    <property type="nucleotide sequence ID" value="NZ_RQXW01000013.1"/>
</dbReference>
<accession>A0A430KNU4</accession>
<dbReference type="InterPro" id="IPR009057">
    <property type="entry name" value="Homeodomain-like_sf"/>
</dbReference>
<dbReference type="PROSITE" id="PS50110">
    <property type="entry name" value="RESPONSE_REGULATORY"/>
    <property type="match status" value="1"/>
</dbReference>
<keyword evidence="19" id="KW-1185">Reference proteome</keyword>
<dbReference type="FunFam" id="1.10.8.60:FF:000014">
    <property type="entry name" value="DNA-binding transcriptional regulator NtrC"/>
    <property type="match status" value="1"/>
</dbReference>
<dbReference type="CDD" id="cd00009">
    <property type="entry name" value="AAA"/>
    <property type="match status" value="1"/>
</dbReference>
<evidence type="ECO:0000256" key="12">
    <source>
        <dbReference type="ARBA" id="ARBA00023163"/>
    </source>
</evidence>
<dbReference type="InterPro" id="IPR011006">
    <property type="entry name" value="CheY-like_superfamily"/>
</dbReference>
<keyword evidence="3 15" id="KW-0963">Cytoplasm</keyword>
<feature type="domain" description="Sigma-54 factor interaction" evidence="16">
    <location>
        <begin position="140"/>
        <end position="369"/>
    </location>
</feature>
<dbReference type="PROSITE" id="PS50045">
    <property type="entry name" value="SIGMA54_INTERACT_4"/>
    <property type="match status" value="1"/>
</dbReference>
<dbReference type="AlphaFoldDB" id="A0A430KNU4"/>
<dbReference type="PROSITE" id="PS00676">
    <property type="entry name" value="SIGMA54_INTERACT_2"/>
    <property type="match status" value="1"/>
</dbReference>
<dbReference type="GO" id="GO:0006808">
    <property type="term" value="P:regulation of nitrogen utilization"/>
    <property type="evidence" value="ECO:0007669"/>
    <property type="project" value="UniProtKB-UniRule"/>
</dbReference>
<dbReference type="GO" id="GO:0000156">
    <property type="term" value="F:phosphorelay response regulator activity"/>
    <property type="evidence" value="ECO:0007669"/>
    <property type="project" value="UniProtKB-UniRule"/>
</dbReference>
<evidence type="ECO:0000313" key="18">
    <source>
        <dbReference type="EMBL" id="RTE65169.1"/>
    </source>
</evidence>
<dbReference type="SMART" id="SM00382">
    <property type="entry name" value="AAA"/>
    <property type="match status" value="1"/>
</dbReference>
<dbReference type="Proteomes" id="UP000283087">
    <property type="component" value="Unassembled WGS sequence"/>
</dbReference>
<dbReference type="PANTHER" id="PTHR32071:SF95">
    <property type="entry name" value="DNA-BINDING TRANSCRIPTIONAL REGULATOR NTRC"/>
    <property type="match status" value="1"/>
</dbReference>
<keyword evidence="6 15" id="KW-0547">Nucleotide-binding</keyword>
<evidence type="ECO:0000256" key="5">
    <source>
        <dbReference type="ARBA" id="ARBA00022553"/>
    </source>
</evidence>
<evidence type="ECO:0000256" key="15">
    <source>
        <dbReference type="RuleBase" id="RU365013"/>
    </source>
</evidence>
<dbReference type="NCBIfam" id="TIGR01818">
    <property type="entry name" value="ntrC"/>
    <property type="match status" value="1"/>
</dbReference>
<dbReference type="Gene3D" id="3.40.50.2300">
    <property type="match status" value="1"/>
</dbReference>
<keyword evidence="7 15" id="KW-0067">ATP-binding</keyword>
<organism evidence="18 19">
    <name type="scientific">Amphritea opalescens</name>
    <dbReference type="NCBI Taxonomy" id="2490544"/>
    <lineage>
        <taxon>Bacteria</taxon>
        <taxon>Pseudomonadati</taxon>
        <taxon>Pseudomonadota</taxon>
        <taxon>Gammaproteobacteria</taxon>
        <taxon>Oceanospirillales</taxon>
        <taxon>Oceanospirillaceae</taxon>
        <taxon>Amphritea</taxon>
    </lineage>
</organism>
<dbReference type="InterPro" id="IPR027417">
    <property type="entry name" value="P-loop_NTPase"/>
</dbReference>
<dbReference type="InterPro" id="IPR025943">
    <property type="entry name" value="Sigma_54_int_dom_ATP-bd_2"/>
</dbReference>
<dbReference type="SUPFAM" id="SSF52540">
    <property type="entry name" value="P-loop containing nucleoside triphosphate hydrolases"/>
    <property type="match status" value="1"/>
</dbReference>
<dbReference type="Pfam" id="PF25601">
    <property type="entry name" value="AAA_lid_14"/>
    <property type="match status" value="1"/>
</dbReference>
<evidence type="ECO:0000313" key="19">
    <source>
        <dbReference type="Proteomes" id="UP000283087"/>
    </source>
</evidence>
<dbReference type="Pfam" id="PF00072">
    <property type="entry name" value="Response_reg"/>
    <property type="match status" value="1"/>
</dbReference>
<evidence type="ECO:0000256" key="1">
    <source>
        <dbReference type="ARBA" id="ARBA00004496"/>
    </source>
</evidence>
<dbReference type="GO" id="GO:0043565">
    <property type="term" value="F:sequence-specific DNA binding"/>
    <property type="evidence" value="ECO:0007669"/>
    <property type="project" value="InterPro"/>
</dbReference>
<gene>
    <name evidence="15" type="primary">ntrC</name>
    <name evidence="18" type="ORF">EH243_13935</name>
</gene>
<dbReference type="PROSITE" id="PS00675">
    <property type="entry name" value="SIGMA54_INTERACT_1"/>
    <property type="match status" value="1"/>
</dbReference>
<keyword evidence="9 15" id="KW-0805">Transcription regulation</keyword>
<name>A0A430KNU4_9GAMM</name>
<dbReference type="InterPro" id="IPR025944">
    <property type="entry name" value="Sigma_54_int_dom_CS"/>
</dbReference>
<evidence type="ECO:0000256" key="13">
    <source>
        <dbReference type="ARBA" id="ARBA00023231"/>
    </source>
</evidence>
<evidence type="ECO:0000256" key="14">
    <source>
        <dbReference type="PROSITE-ProRule" id="PRU00169"/>
    </source>
</evidence>
<dbReference type="InterPro" id="IPR002078">
    <property type="entry name" value="Sigma_54_int"/>
</dbReference>